<dbReference type="PRINTS" id="PR00598">
    <property type="entry name" value="HTHMARR"/>
</dbReference>
<evidence type="ECO:0000313" key="3">
    <source>
        <dbReference type="Proteomes" id="UP000198825"/>
    </source>
</evidence>
<dbReference type="GO" id="GO:0003677">
    <property type="term" value="F:DNA binding"/>
    <property type="evidence" value="ECO:0007669"/>
    <property type="project" value="UniProtKB-KW"/>
</dbReference>
<accession>A0A1H2MMS1</accession>
<dbReference type="PROSITE" id="PS50995">
    <property type="entry name" value="HTH_MARR_2"/>
    <property type="match status" value="1"/>
</dbReference>
<dbReference type="Proteomes" id="UP000198825">
    <property type="component" value="Chromosome I"/>
</dbReference>
<protein>
    <submittedName>
        <fullName evidence="2">DNA-binding transcriptional regulator, MarR family</fullName>
    </submittedName>
</protein>
<gene>
    <name evidence="2" type="ORF">SAMN04488544_2328</name>
</gene>
<dbReference type="SUPFAM" id="SSF46785">
    <property type="entry name" value="Winged helix' DNA-binding domain"/>
    <property type="match status" value="1"/>
</dbReference>
<feature type="domain" description="HTH marR-type" evidence="1">
    <location>
        <begin position="10"/>
        <end position="142"/>
    </location>
</feature>
<dbReference type="STRING" id="546874.SAMN04488544_2328"/>
<dbReference type="GO" id="GO:0006950">
    <property type="term" value="P:response to stress"/>
    <property type="evidence" value="ECO:0007669"/>
    <property type="project" value="TreeGrafter"/>
</dbReference>
<keyword evidence="2" id="KW-0238">DNA-binding</keyword>
<dbReference type="InterPro" id="IPR036390">
    <property type="entry name" value="WH_DNA-bd_sf"/>
</dbReference>
<proteinExistence type="predicted"/>
<evidence type="ECO:0000313" key="2">
    <source>
        <dbReference type="EMBL" id="SDU94231.1"/>
    </source>
</evidence>
<keyword evidence="3" id="KW-1185">Reference proteome</keyword>
<sequence length="154" mass="16795">MQDLTAAELDQILTWSVVRVSRFLGQRFAERLAESGLNPVHFGVLACLAIEPSMTQADLARSVLVRPQSIASLLDTLESKGLLRRAGGRARGRRNPVQLTDEGRQALHAVWDVALSTNDLADAGLDADESAELNRLLLKIISSTRGTPLDGFYE</sequence>
<dbReference type="InterPro" id="IPR000835">
    <property type="entry name" value="HTH_MarR-typ"/>
</dbReference>
<reference evidence="3" key="1">
    <citation type="submission" date="2016-10" db="EMBL/GenBank/DDBJ databases">
        <authorList>
            <person name="Varghese N."/>
            <person name="Submissions S."/>
        </authorList>
    </citation>
    <scope>NUCLEOTIDE SEQUENCE [LARGE SCALE GENOMIC DNA]</scope>
    <source>
        <strain evidence="3">DSM 21743</strain>
    </source>
</reference>
<dbReference type="RefSeq" id="WP_172825786.1">
    <property type="nucleotide sequence ID" value="NZ_LT629799.1"/>
</dbReference>
<dbReference type="PANTHER" id="PTHR33164">
    <property type="entry name" value="TRANSCRIPTIONAL REGULATOR, MARR FAMILY"/>
    <property type="match status" value="1"/>
</dbReference>
<organism evidence="2 3">
    <name type="scientific">Microlunatus sagamiharensis</name>
    <dbReference type="NCBI Taxonomy" id="546874"/>
    <lineage>
        <taxon>Bacteria</taxon>
        <taxon>Bacillati</taxon>
        <taxon>Actinomycetota</taxon>
        <taxon>Actinomycetes</taxon>
        <taxon>Propionibacteriales</taxon>
        <taxon>Propionibacteriaceae</taxon>
        <taxon>Microlunatus</taxon>
    </lineage>
</organism>
<dbReference type="AlphaFoldDB" id="A0A1H2MMS1"/>
<dbReference type="InterPro" id="IPR039422">
    <property type="entry name" value="MarR/SlyA-like"/>
</dbReference>
<evidence type="ECO:0000259" key="1">
    <source>
        <dbReference type="PROSITE" id="PS50995"/>
    </source>
</evidence>
<dbReference type="GO" id="GO:0003700">
    <property type="term" value="F:DNA-binding transcription factor activity"/>
    <property type="evidence" value="ECO:0007669"/>
    <property type="project" value="InterPro"/>
</dbReference>
<dbReference type="InterPro" id="IPR036388">
    <property type="entry name" value="WH-like_DNA-bd_sf"/>
</dbReference>
<dbReference type="EMBL" id="LT629799">
    <property type="protein sequence ID" value="SDU94231.1"/>
    <property type="molecule type" value="Genomic_DNA"/>
</dbReference>
<dbReference type="Gene3D" id="1.10.10.10">
    <property type="entry name" value="Winged helix-like DNA-binding domain superfamily/Winged helix DNA-binding domain"/>
    <property type="match status" value="1"/>
</dbReference>
<dbReference type="SMART" id="SM00347">
    <property type="entry name" value="HTH_MARR"/>
    <property type="match status" value="1"/>
</dbReference>
<dbReference type="PANTHER" id="PTHR33164:SF43">
    <property type="entry name" value="HTH-TYPE TRANSCRIPTIONAL REPRESSOR YETL"/>
    <property type="match status" value="1"/>
</dbReference>
<name>A0A1H2MMS1_9ACTN</name>
<dbReference type="Pfam" id="PF12802">
    <property type="entry name" value="MarR_2"/>
    <property type="match status" value="1"/>
</dbReference>